<gene>
    <name evidence="6" type="ORF">E5Z56_00515</name>
</gene>
<sequence>MFKCGGVEVQYRNFGNTGIKVSALGFGTMRLPMFPNSNTIDQEKSIELIRYAIDNGVNYIDTAYSYQDGQAEIVTGKALKNGYRSKVYLASKAPVWEYNNEYDFDRILAEQMRRMNVNQIDFYMLHSLDANFWDNKVLKYNVLEHLYKAKRDGRIRYIGFSFNDDFDMFKWICDYWEHWDFCQIHLNYIDEEYQAGLRGLEYAKKKGMAVNIMEPLRSGYLANVPKSTQIVFDEICAKPVEIAMQYLWDKEGVSCVLSDMGSFEHINQNLEYAKVSSIGMLSGKRIMAIKKAQQTYINSRMIHCNGCYKCNRCPQHVMIPRNLEAINKIGIHSSVKVAKEFYDGSVALVGGSATDCTNCKWCESICPQHINISHWMRKLPELIK</sequence>
<dbReference type="PROSITE" id="PS00198">
    <property type="entry name" value="4FE4S_FER_1"/>
    <property type="match status" value="1"/>
</dbReference>
<dbReference type="InterPro" id="IPR053135">
    <property type="entry name" value="AKR2_Oxidoreductase"/>
</dbReference>
<keyword evidence="1" id="KW-0479">Metal-binding</keyword>
<dbReference type="CDD" id="cd19096">
    <property type="entry name" value="AKR_Fe-S_oxidoreductase"/>
    <property type="match status" value="1"/>
</dbReference>
<dbReference type="AlphaFoldDB" id="A0A4P8XYK5"/>
<evidence type="ECO:0000259" key="5">
    <source>
        <dbReference type="Pfam" id="PF13187"/>
    </source>
</evidence>
<dbReference type="InterPro" id="IPR036812">
    <property type="entry name" value="NAD(P)_OxRdtase_dom_sf"/>
</dbReference>
<proteinExistence type="predicted"/>
<evidence type="ECO:0000256" key="1">
    <source>
        <dbReference type="ARBA" id="ARBA00022723"/>
    </source>
</evidence>
<dbReference type="Gene3D" id="3.20.20.100">
    <property type="entry name" value="NADP-dependent oxidoreductase domain"/>
    <property type="match status" value="1"/>
</dbReference>
<evidence type="ECO:0000256" key="2">
    <source>
        <dbReference type="ARBA" id="ARBA00023004"/>
    </source>
</evidence>
<keyword evidence="3" id="KW-0411">Iron-sulfur</keyword>
<dbReference type="PANTHER" id="PTHR43312:SF2">
    <property type="entry name" value="OXIDOREDUCTASE"/>
    <property type="match status" value="1"/>
</dbReference>
<dbReference type="InterPro" id="IPR023210">
    <property type="entry name" value="NADP_OxRdtase_dom"/>
</dbReference>
<feature type="domain" description="NADP-dependent oxidoreductase" evidence="4">
    <location>
        <begin position="24"/>
        <end position="275"/>
    </location>
</feature>
<dbReference type="InterPro" id="IPR017900">
    <property type="entry name" value="4Fe4S_Fe_S_CS"/>
</dbReference>
<protein>
    <submittedName>
        <fullName evidence="6">Aldo/keto reductase</fullName>
    </submittedName>
</protein>
<evidence type="ECO:0000313" key="6">
    <source>
        <dbReference type="EMBL" id="QCT05938.1"/>
    </source>
</evidence>
<dbReference type="Pfam" id="PF13187">
    <property type="entry name" value="Fer4_9"/>
    <property type="match status" value="1"/>
</dbReference>
<keyword evidence="7" id="KW-1185">Reference proteome</keyword>
<name>A0A4P8XYK5_9FIRM</name>
<dbReference type="GO" id="GO:0051536">
    <property type="term" value="F:iron-sulfur cluster binding"/>
    <property type="evidence" value="ECO:0007669"/>
    <property type="project" value="UniProtKB-KW"/>
</dbReference>
<evidence type="ECO:0000259" key="4">
    <source>
        <dbReference type="Pfam" id="PF00248"/>
    </source>
</evidence>
<dbReference type="InterPro" id="IPR017896">
    <property type="entry name" value="4Fe4S_Fe-S-bd"/>
</dbReference>
<dbReference type="PANTHER" id="PTHR43312">
    <property type="entry name" value="D-THREO-ALDOSE 1-DEHYDROGENASE"/>
    <property type="match status" value="1"/>
</dbReference>
<evidence type="ECO:0000256" key="3">
    <source>
        <dbReference type="ARBA" id="ARBA00023014"/>
    </source>
</evidence>
<dbReference type="SUPFAM" id="SSF46548">
    <property type="entry name" value="alpha-helical ferredoxin"/>
    <property type="match status" value="1"/>
</dbReference>
<reference evidence="6 7" key="1">
    <citation type="submission" date="2019-04" db="EMBL/GenBank/DDBJ databases">
        <authorList>
            <person name="Embree M."/>
            <person name="Gaffney J.R."/>
        </authorList>
    </citation>
    <scope>NUCLEOTIDE SEQUENCE [LARGE SCALE GENOMIC DNA]</scope>
    <source>
        <strain evidence="6 7">JE7A12</strain>
    </source>
</reference>
<accession>A0A4P8XYK5</accession>
<dbReference type="Pfam" id="PF00248">
    <property type="entry name" value="Aldo_ket_red"/>
    <property type="match status" value="1"/>
</dbReference>
<dbReference type="Proteomes" id="UP000301475">
    <property type="component" value="Chromosome"/>
</dbReference>
<feature type="domain" description="4Fe-4S ferredoxin-type" evidence="5">
    <location>
        <begin position="303"/>
        <end position="369"/>
    </location>
</feature>
<organism evidence="6 7">
    <name type="scientific">Ruminococcus bovis</name>
    <dbReference type="NCBI Taxonomy" id="2564099"/>
    <lineage>
        <taxon>Bacteria</taxon>
        <taxon>Bacillati</taxon>
        <taxon>Bacillota</taxon>
        <taxon>Clostridia</taxon>
        <taxon>Eubacteriales</taxon>
        <taxon>Oscillospiraceae</taxon>
        <taxon>Ruminococcus</taxon>
    </lineage>
</organism>
<keyword evidence="2" id="KW-0408">Iron</keyword>
<evidence type="ECO:0000313" key="7">
    <source>
        <dbReference type="Proteomes" id="UP000301475"/>
    </source>
</evidence>
<dbReference type="SUPFAM" id="SSF51430">
    <property type="entry name" value="NAD(P)-linked oxidoreductase"/>
    <property type="match status" value="1"/>
</dbReference>
<dbReference type="GO" id="GO:0046872">
    <property type="term" value="F:metal ion binding"/>
    <property type="evidence" value="ECO:0007669"/>
    <property type="project" value="UniProtKB-KW"/>
</dbReference>
<dbReference type="KEGG" id="ruj:E5Z56_00515"/>
<dbReference type="EMBL" id="CP039381">
    <property type="protein sequence ID" value="QCT05938.1"/>
    <property type="molecule type" value="Genomic_DNA"/>
</dbReference>
<dbReference type="OrthoDB" id="9773828at2"/>